<protein>
    <submittedName>
        <fullName evidence="1">Uncharacterized protein</fullName>
    </submittedName>
</protein>
<dbReference type="AlphaFoldDB" id="A0A444X778"/>
<keyword evidence="2" id="KW-1185">Reference proteome</keyword>
<dbReference type="Proteomes" id="UP000289738">
    <property type="component" value="Chromosome B10"/>
</dbReference>
<organism evidence="1 2">
    <name type="scientific">Arachis hypogaea</name>
    <name type="common">Peanut</name>
    <dbReference type="NCBI Taxonomy" id="3818"/>
    <lineage>
        <taxon>Eukaryota</taxon>
        <taxon>Viridiplantae</taxon>
        <taxon>Streptophyta</taxon>
        <taxon>Embryophyta</taxon>
        <taxon>Tracheophyta</taxon>
        <taxon>Spermatophyta</taxon>
        <taxon>Magnoliopsida</taxon>
        <taxon>eudicotyledons</taxon>
        <taxon>Gunneridae</taxon>
        <taxon>Pentapetalae</taxon>
        <taxon>rosids</taxon>
        <taxon>fabids</taxon>
        <taxon>Fabales</taxon>
        <taxon>Fabaceae</taxon>
        <taxon>Papilionoideae</taxon>
        <taxon>50 kb inversion clade</taxon>
        <taxon>dalbergioids sensu lato</taxon>
        <taxon>Dalbergieae</taxon>
        <taxon>Pterocarpus clade</taxon>
        <taxon>Arachis</taxon>
    </lineage>
</organism>
<evidence type="ECO:0000313" key="2">
    <source>
        <dbReference type="Proteomes" id="UP000289738"/>
    </source>
</evidence>
<name>A0A444X778_ARAHY</name>
<comment type="caution">
    <text evidence="1">The sequence shown here is derived from an EMBL/GenBank/DDBJ whole genome shotgun (WGS) entry which is preliminary data.</text>
</comment>
<evidence type="ECO:0000313" key="1">
    <source>
        <dbReference type="EMBL" id="RYQ85413.1"/>
    </source>
</evidence>
<sequence>MAVMDATAVVGSVEPCPFTYQAAFCRVINLRRTVLFKGGVYTFEAKQKWKYGTISLENIKAASMKNATNAMESRILDFFGSLNALHYRRTDFDEFRAATLSVHQLEALDRFHDANSMSLEFSFLKDLIEILESKSSLIKEAGACNVSNQIASPLNPSFSTTATRYFLNIPVLTASPLNPSFSTTATRIAAVRRSQAYHRRLVVRASSSFKNRSFFFLDLGASVPGIHLLHRAPAAVRRALSHHRLRLVVADSSNPPPSSELCSSPGLCLRHDSTPLFSDCSVEKPISIPVSFLRVQRAEAQPRKKP</sequence>
<dbReference type="STRING" id="3818.A0A444X778"/>
<dbReference type="EMBL" id="SDMP01000020">
    <property type="protein sequence ID" value="RYQ85413.1"/>
    <property type="molecule type" value="Genomic_DNA"/>
</dbReference>
<accession>A0A444X778</accession>
<reference evidence="1 2" key="1">
    <citation type="submission" date="2019-01" db="EMBL/GenBank/DDBJ databases">
        <title>Sequencing of cultivated peanut Arachis hypogaea provides insights into genome evolution and oil improvement.</title>
        <authorList>
            <person name="Chen X."/>
        </authorList>
    </citation>
    <scope>NUCLEOTIDE SEQUENCE [LARGE SCALE GENOMIC DNA]</scope>
    <source>
        <strain evidence="2">cv. Fuhuasheng</strain>
        <tissue evidence="1">Leaves</tissue>
    </source>
</reference>
<gene>
    <name evidence="1" type="ORF">Ahy_B10g104973</name>
</gene>
<proteinExistence type="predicted"/>